<proteinExistence type="predicted"/>
<protein>
    <submittedName>
        <fullName evidence="1">Uncharacterized protein</fullName>
    </submittedName>
</protein>
<evidence type="ECO:0000313" key="2">
    <source>
        <dbReference type="Proteomes" id="UP000222849"/>
    </source>
</evidence>
<dbReference type="Proteomes" id="UP000222849">
    <property type="component" value="Segment"/>
</dbReference>
<dbReference type="EMBL" id="KY994101">
    <property type="protein sequence ID" value="ARW57417.1"/>
    <property type="molecule type" value="Genomic_DNA"/>
</dbReference>
<evidence type="ECO:0000313" key="1">
    <source>
        <dbReference type="EMBL" id="ARW57417.1"/>
    </source>
</evidence>
<reference evidence="1 2" key="1">
    <citation type="submission" date="2017-04" db="EMBL/GenBank/DDBJ databases">
        <title>Isolation, Characterization of a novel bacteriophage and potential to disrupt Pseudomonas aeruginosa biofilms in vitro.</title>
        <authorList>
            <person name="Qu K."/>
            <person name="Xu Y."/>
            <person name="Wang L."/>
            <person name="Li X."/>
        </authorList>
    </citation>
    <scope>NUCLEOTIDE SEQUENCE [LARGE SCALE GENOMIC DNA]</scope>
</reference>
<name>A0A218L450_9CAUD</name>
<sequence length="171" mass="19013">MNTFAYAHYVARMDKASGSSLPYSTLFRIALRNAYRKPGVRQYDYTALSEDVKGRELAQKRTRAEKAVVMAAVMRGIRMGFTVSVKDGSDGEWVVRQSTDVKEISDSLQSTCDDVIRFRKGSGPENVVGSLWAIYGNSAGEVIADWSDNDTMAMVMAPAERKMEKYAEMGI</sequence>
<gene>
    <name evidence="1" type="ORF">vBPaeMG1_150</name>
</gene>
<organism evidence="1 2">
    <name type="scientific">Pseudomonas phage vB_PaeM_G1</name>
    <dbReference type="NCBI Taxonomy" id="1983539"/>
    <lineage>
        <taxon>Viruses</taxon>
        <taxon>Duplodnaviria</taxon>
        <taxon>Heunggongvirae</taxon>
        <taxon>Uroviricota</taxon>
        <taxon>Caudoviricetes</taxon>
        <taxon>Vandenendeviridae</taxon>
        <taxon>Nankokuvirus</taxon>
        <taxon>Nankokuvirus G1</taxon>
    </lineage>
</organism>
<keyword evidence="2" id="KW-1185">Reference proteome</keyword>
<accession>A0A218L450</accession>